<accession>A0A9K3JQY4</accession>
<sequence>MDRHNHNAPSHHHQPSQPQATVTVHHDSHHTPNYTDNKPTVRFYCKAKNDYSLTIRNGKVVLAPTNPSDHHQHWIKEEKYSNTVKDEEGFPSFALVNKATGQAIKHSAGSGKPVELVEYNPDKVDESVLWTQSKDLGDGFHAVRVVNNIKLNVDAWNGDKEHGGVRDGTEIYLWGWTKGDNQRWTTAPFCKMYYVLLRSGVLFMATE</sequence>
<protein>
    <submittedName>
        <fullName evidence="2">Ricin B-like lectin</fullName>
    </submittedName>
</protein>
<dbReference type="Proteomes" id="UP000215914">
    <property type="component" value="Unassembled WGS sequence"/>
</dbReference>
<evidence type="ECO:0000313" key="2">
    <source>
        <dbReference type="EMBL" id="KAF5819624.1"/>
    </source>
</evidence>
<dbReference type="InterPro" id="IPR040249">
    <property type="entry name" value="Ricin_B-like_lectin_EULS3-like"/>
</dbReference>
<evidence type="ECO:0000256" key="1">
    <source>
        <dbReference type="SAM" id="MobiDB-lite"/>
    </source>
</evidence>
<keyword evidence="3" id="KW-1185">Reference proteome</keyword>
<evidence type="ECO:0000313" key="3">
    <source>
        <dbReference type="Proteomes" id="UP000215914"/>
    </source>
</evidence>
<reference evidence="2" key="1">
    <citation type="journal article" date="2017" name="Nature">
        <title>The sunflower genome provides insights into oil metabolism, flowering and Asterid evolution.</title>
        <authorList>
            <person name="Badouin H."/>
            <person name="Gouzy J."/>
            <person name="Grassa C.J."/>
            <person name="Murat F."/>
            <person name="Staton S.E."/>
            <person name="Cottret L."/>
            <person name="Lelandais-Briere C."/>
            <person name="Owens G.L."/>
            <person name="Carrere S."/>
            <person name="Mayjonade B."/>
            <person name="Legrand L."/>
            <person name="Gill N."/>
            <person name="Kane N.C."/>
            <person name="Bowers J.E."/>
            <person name="Hubner S."/>
            <person name="Bellec A."/>
            <person name="Berard A."/>
            <person name="Berges H."/>
            <person name="Blanchet N."/>
            <person name="Boniface M.C."/>
            <person name="Brunel D."/>
            <person name="Catrice O."/>
            <person name="Chaidir N."/>
            <person name="Claudel C."/>
            <person name="Donnadieu C."/>
            <person name="Faraut T."/>
            <person name="Fievet G."/>
            <person name="Helmstetter N."/>
            <person name="King M."/>
            <person name="Knapp S.J."/>
            <person name="Lai Z."/>
            <person name="Le Paslier M.C."/>
            <person name="Lippi Y."/>
            <person name="Lorenzon L."/>
            <person name="Mandel J.R."/>
            <person name="Marage G."/>
            <person name="Marchand G."/>
            <person name="Marquand E."/>
            <person name="Bret-Mestries E."/>
            <person name="Morien E."/>
            <person name="Nambeesan S."/>
            <person name="Nguyen T."/>
            <person name="Pegot-Espagnet P."/>
            <person name="Pouilly N."/>
            <person name="Raftis F."/>
            <person name="Sallet E."/>
            <person name="Schiex T."/>
            <person name="Thomas J."/>
            <person name="Vandecasteele C."/>
            <person name="Vares D."/>
            <person name="Vear F."/>
            <person name="Vautrin S."/>
            <person name="Crespi M."/>
            <person name="Mangin B."/>
            <person name="Burke J.M."/>
            <person name="Salse J."/>
            <person name="Munos S."/>
            <person name="Vincourt P."/>
            <person name="Rieseberg L.H."/>
            <person name="Langlade N.B."/>
        </authorList>
    </citation>
    <scope>NUCLEOTIDE SEQUENCE</scope>
    <source>
        <tissue evidence="2">Leaves</tissue>
    </source>
</reference>
<dbReference type="GO" id="GO:0030246">
    <property type="term" value="F:carbohydrate binding"/>
    <property type="evidence" value="ECO:0000318"/>
    <property type="project" value="GO_Central"/>
</dbReference>
<dbReference type="GO" id="GO:0090332">
    <property type="term" value="P:stomatal closure"/>
    <property type="evidence" value="ECO:0000318"/>
    <property type="project" value="GO_Central"/>
</dbReference>
<dbReference type="PANTHER" id="PTHR31257">
    <property type="entry name" value="RICIN B-LIKE LECTIN EULS3"/>
    <property type="match status" value="1"/>
</dbReference>
<dbReference type="SUPFAM" id="SSF50370">
    <property type="entry name" value="Ricin B-like lectins"/>
    <property type="match status" value="1"/>
</dbReference>
<dbReference type="CDD" id="cd23431">
    <property type="entry name" value="beta-trefoil_Ricin_AtEULS3-like"/>
    <property type="match status" value="1"/>
</dbReference>
<organism evidence="2 3">
    <name type="scientific">Helianthus annuus</name>
    <name type="common">Common sunflower</name>
    <dbReference type="NCBI Taxonomy" id="4232"/>
    <lineage>
        <taxon>Eukaryota</taxon>
        <taxon>Viridiplantae</taxon>
        <taxon>Streptophyta</taxon>
        <taxon>Embryophyta</taxon>
        <taxon>Tracheophyta</taxon>
        <taxon>Spermatophyta</taxon>
        <taxon>Magnoliopsida</taxon>
        <taxon>eudicotyledons</taxon>
        <taxon>Gunneridae</taxon>
        <taxon>Pentapetalae</taxon>
        <taxon>asterids</taxon>
        <taxon>campanulids</taxon>
        <taxon>Asterales</taxon>
        <taxon>Asteraceae</taxon>
        <taxon>Asteroideae</taxon>
        <taxon>Heliantheae alliance</taxon>
        <taxon>Heliantheae</taxon>
        <taxon>Helianthus</taxon>
    </lineage>
</organism>
<dbReference type="EMBL" id="MNCJ02000317">
    <property type="protein sequence ID" value="KAF5819624.1"/>
    <property type="molecule type" value="Genomic_DNA"/>
</dbReference>
<dbReference type="InterPro" id="IPR035992">
    <property type="entry name" value="Ricin_B-like_lectins"/>
</dbReference>
<dbReference type="Gramene" id="mRNA:HanXRQr2_Chr02g0079711">
    <property type="protein sequence ID" value="mRNA:HanXRQr2_Chr02g0079711"/>
    <property type="gene ID" value="HanXRQr2_Chr02g0079711"/>
</dbReference>
<dbReference type="PANTHER" id="PTHR31257:SF23">
    <property type="entry name" value="RICIN B-LIKE LECTIN"/>
    <property type="match status" value="1"/>
</dbReference>
<name>A0A9K3JQY4_HELAN</name>
<feature type="region of interest" description="Disordered" evidence="1">
    <location>
        <begin position="1"/>
        <end position="39"/>
    </location>
</feature>
<gene>
    <name evidence="2" type="ORF">HanXRQr2_Chr02g0079711</name>
</gene>
<proteinExistence type="predicted"/>
<reference evidence="2" key="2">
    <citation type="submission" date="2020-06" db="EMBL/GenBank/DDBJ databases">
        <title>Helianthus annuus Genome sequencing and assembly Release 2.</title>
        <authorList>
            <person name="Gouzy J."/>
            <person name="Langlade N."/>
            <person name="Munos S."/>
        </authorList>
    </citation>
    <scope>NUCLEOTIDE SEQUENCE</scope>
    <source>
        <tissue evidence="2">Leaves</tissue>
    </source>
</reference>
<comment type="caution">
    <text evidence="2">The sequence shown here is derived from an EMBL/GenBank/DDBJ whole genome shotgun (WGS) entry which is preliminary data.</text>
</comment>
<dbReference type="Gene3D" id="2.80.10.50">
    <property type="match status" value="1"/>
</dbReference>
<dbReference type="AlphaFoldDB" id="A0A9K3JQY4"/>